<name>A0ABR2DZ76_9ROSI</name>
<evidence type="ECO:0000313" key="2">
    <source>
        <dbReference type="EMBL" id="KAK8549084.1"/>
    </source>
</evidence>
<keyword evidence="3" id="KW-1185">Reference proteome</keyword>
<dbReference type="EMBL" id="JBBPBM010000021">
    <property type="protein sequence ID" value="KAK8549084.1"/>
    <property type="molecule type" value="Genomic_DNA"/>
</dbReference>
<accession>A0ABR2DZ76</accession>
<dbReference type="Proteomes" id="UP001472677">
    <property type="component" value="Unassembled WGS sequence"/>
</dbReference>
<feature type="chain" id="PRO_5047522031" description="Secreted protein" evidence="1">
    <location>
        <begin position="26"/>
        <end position="78"/>
    </location>
</feature>
<evidence type="ECO:0000313" key="3">
    <source>
        <dbReference type="Proteomes" id="UP001472677"/>
    </source>
</evidence>
<organism evidence="2 3">
    <name type="scientific">Hibiscus sabdariffa</name>
    <name type="common">roselle</name>
    <dbReference type="NCBI Taxonomy" id="183260"/>
    <lineage>
        <taxon>Eukaryota</taxon>
        <taxon>Viridiplantae</taxon>
        <taxon>Streptophyta</taxon>
        <taxon>Embryophyta</taxon>
        <taxon>Tracheophyta</taxon>
        <taxon>Spermatophyta</taxon>
        <taxon>Magnoliopsida</taxon>
        <taxon>eudicotyledons</taxon>
        <taxon>Gunneridae</taxon>
        <taxon>Pentapetalae</taxon>
        <taxon>rosids</taxon>
        <taxon>malvids</taxon>
        <taxon>Malvales</taxon>
        <taxon>Malvaceae</taxon>
        <taxon>Malvoideae</taxon>
        <taxon>Hibiscus</taxon>
    </lineage>
</organism>
<comment type="caution">
    <text evidence="2">The sequence shown here is derived from an EMBL/GenBank/DDBJ whole genome shotgun (WGS) entry which is preliminary data.</text>
</comment>
<keyword evidence="1" id="KW-0732">Signal</keyword>
<proteinExistence type="predicted"/>
<evidence type="ECO:0008006" key="4">
    <source>
        <dbReference type="Google" id="ProtNLM"/>
    </source>
</evidence>
<reference evidence="2 3" key="1">
    <citation type="journal article" date="2024" name="G3 (Bethesda)">
        <title>Genome assembly of Hibiscus sabdariffa L. provides insights into metabolisms of medicinal natural products.</title>
        <authorList>
            <person name="Kim T."/>
        </authorList>
    </citation>
    <scope>NUCLEOTIDE SEQUENCE [LARGE SCALE GENOMIC DNA]</scope>
    <source>
        <strain evidence="2">TK-2024</strain>
        <tissue evidence="2">Old leaves</tissue>
    </source>
</reference>
<gene>
    <name evidence="2" type="ORF">V6N12_061982</name>
</gene>
<feature type="signal peptide" evidence="1">
    <location>
        <begin position="1"/>
        <end position="25"/>
    </location>
</feature>
<evidence type="ECO:0000256" key="1">
    <source>
        <dbReference type="SAM" id="SignalP"/>
    </source>
</evidence>
<sequence>MMAKAIMTSSILGLTSLFKLKPSDCKVCGGDIRPTSLQTLLSTPSIFTAPPLTPTSLFAAIAPNPVETTRSGSSLTPP</sequence>
<protein>
    <recommendedName>
        <fullName evidence="4">Secreted protein</fullName>
    </recommendedName>
</protein>